<evidence type="ECO:0000256" key="1">
    <source>
        <dbReference type="ARBA" id="ARBA00010443"/>
    </source>
</evidence>
<dbReference type="GO" id="GO:0005978">
    <property type="term" value="P:glycogen biosynthetic process"/>
    <property type="evidence" value="ECO:0007669"/>
    <property type="project" value="UniProtKB-UniRule"/>
</dbReference>
<dbReference type="InterPro" id="IPR056818">
    <property type="entry name" value="GlmU/GlgC-like_hexapep"/>
</dbReference>
<dbReference type="EMBL" id="CP048914">
    <property type="protein sequence ID" value="QMS85816.1"/>
    <property type="molecule type" value="Genomic_DNA"/>
</dbReference>
<evidence type="ECO:0000256" key="5">
    <source>
        <dbReference type="ARBA" id="ARBA00022741"/>
    </source>
</evidence>
<comment type="pathway">
    <text evidence="9">Glycan biosynthesis; glycogen biosynthesis.</text>
</comment>
<dbReference type="PROSITE" id="PS00810">
    <property type="entry name" value="ADP_GLC_PYROPHOSPH_3"/>
    <property type="match status" value="1"/>
</dbReference>
<evidence type="ECO:0000256" key="4">
    <source>
        <dbReference type="ARBA" id="ARBA00022695"/>
    </source>
</evidence>
<evidence type="ECO:0000256" key="8">
    <source>
        <dbReference type="ARBA" id="ARBA00023277"/>
    </source>
</evidence>
<dbReference type="EC" id="2.7.7.27" evidence="9"/>
<evidence type="ECO:0000259" key="11">
    <source>
        <dbReference type="Pfam" id="PF24894"/>
    </source>
</evidence>
<comment type="similarity">
    <text evidence="1 9">Belongs to the bacterial/plant glucose-1-phosphate adenylyltransferase family.</text>
</comment>
<keyword evidence="13" id="KW-1185">Reference proteome</keyword>
<name>A0A7L7KU90_9MOLU</name>
<dbReference type="Gene3D" id="3.90.550.10">
    <property type="entry name" value="Spore Coat Polysaccharide Biosynthesis Protein SpsA, Chain A"/>
    <property type="match status" value="1"/>
</dbReference>
<dbReference type="AlphaFoldDB" id="A0A7L7KU90"/>
<evidence type="ECO:0000256" key="9">
    <source>
        <dbReference type="HAMAP-Rule" id="MF_00624"/>
    </source>
</evidence>
<reference evidence="12 13" key="1">
    <citation type="submission" date="2020-02" db="EMBL/GenBank/DDBJ databases">
        <authorList>
            <person name="Zheng R.K."/>
            <person name="Sun C.M."/>
        </authorList>
    </citation>
    <scope>NUCLEOTIDE SEQUENCE [LARGE SCALE GENOMIC DNA]</scope>
    <source>
        <strain evidence="13">zrk13</strain>
    </source>
</reference>
<dbReference type="InterPro" id="IPR029044">
    <property type="entry name" value="Nucleotide-diphossugar_trans"/>
</dbReference>
<keyword evidence="6 9" id="KW-0067">ATP-binding</keyword>
<evidence type="ECO:0000256" key="6">
    <source>
        <dbReference type="ARBA" id="ARBA00022840"/>
    </source>
</evidence>
<dbReference type="KEGG" id="xcl:G4Z02_08680"/>
<dbReference type="PANTHER" id="PTHR43523:SF2">
    <property type="entry name" value="GLUCOSE-1-PHOSPHATE ADENYLYLTRANSFERASE"/>
    <property type="match status" value="1"/>
</dbReference>
<dbReference type="CDD" id="cd04651">
    <property type="entry name" value="LbH_G1P_AT_C"/>
    <property type="match status" value="1"/>
</dbReference>
<proteinExistence type="inferred from homology"/>
<dbReference type="RefSeq" id="WP_258877626.1">
    <property type="nucleotide sequence ID" value="NZ_CP048914.1"/>
</dbReference>
<evidence type="ECO:0000259" key="10">
    <source>
        <dbReference type="Pfam" id="PF00483"/>
    </source>
</evidence>
<dbReference type="InterPro" id="IPR011831">
    <property type="entry name" value="ADP-Glc_PPase"/>
</dbReference>
<evidence type="ECO:0000256" key="2">
    <source>
        <dbReference type="ARBA" id="ARBA00022600"/>
    </source>
</evidence>
<dbReference type="InterPro" id="IPR023049">
    <property type="entry name" value="GlgC_bac"/>
</dbReference>
<comment type="subunit">
    <text evidence="9">Homotetramer.</text>
</comment>
<feature type="binding site" evidence="9">
    <location>
        <position position="157"/>
    </location>
    <ligand>
        <name>alpha-D-glucose 1-phosphate</name>
        <dbReference type="ChEBI" id="CHEBI:58601"/>
    </ligand>
</feature>
<keyword evidence="5 9" id="KW-0547">Nucleotide-binding</keyword>
<keyword evidence="8 9" id="KW-0119">Carbohydrate metabolism</keyword>
<gene>
    <name evidence="9" type="primary">glgC</name>
    <name evidence="12" type="ORF">G4Z02_08680</name>
</gene>
<sequence length="408" mass="45422">METLALILAGGRGSRLDILTEKRVKPAVPFAGKFRIIDFALSNCTNSGIYDIAILTQYLPLSLNEHIGVGKPWDLDRRDSSLTLLQPHKEWYSGTADAVLQNINFIKRRNPKYVLILSGDHIYKMNYQKMIDFHIENNSKCTIAVQPVAWEDAHRFGILTSDEHHKITRFDEKPAKPESNLASMGIYVFDTDVLLDAITTVEDPNLDFGKHIIPHLLETEDLYTYVFDDYWKDVGTFDSYVEANIELTNTVDKIPLDMYDRSWRIYTKSEELPSVKVGSKALISQALLSNGCIVAGTVKQSVLSPGVIIHPGATVINSVILNDTEIKPGAYIEHSIIDKRCVIEENVIIGDGSDLTPNKDNPKLMSSGVNAVAANVKIPAGTVITRNCRIFSSATFTDKIIEPGSTLR</sequence>
<dbReference type="GO" id="GO:0008878">
    <property type="term" value="F:glucose-1-phosphate adenylyltransferase activity"/>
    <property type="evidence" value="ECO:0007669"/>
    <property type="project" value="UniProtKB-UniRule"/>
</dbReference>
<feature type="site" description="Could play a key role in the communication between the regulatory and the substrate sites" evidence="9">
    <location>
        <position position="91"/>
    </location>
</feature>
<dbReference type="CDD" id="cd02508">
    <property type="entry name" value="ADP_Glucose_PP"/>
    <property type="match status" value="1"/>
</dbReference>
<keyword evidence="7 9" id="KW-0320">Glycogen biosynthesis</keyword>
<feature type="binding site" evidence="9">
    <location>
        <begin position="172"/>
        <end position="173"/>
    </location>
    <ligand>
        <name>alpha-D-glucose 1-phosphate</name>
        <dbReference type="ChEBI" id="CHEBI:58601"/>
    </ligand>
</feature>
<dbReference type="InterPro" id="IPR011004">
    <property type="entry name" value="Trimer_LpxA-like_sf"/>
</dbReference>
<dbReference type="Proteomes" id="UP000514720">
    <property type="component" value="Chromosome"/>
</dbReference>
<comment type="function">
    <text evidence="9">Involved in the biosynthesis of ADP-glucose, a building block required for the elongation reactions to produce glycogen. Catalyzes the reaction between ATP and alpha-D-glucose 1-phosphate (G1P) to produce pyrophosphate and ADP-Glc.</text>
</comment>
<dbReference type="InterPro" id="IPR005835">
    <property type="entry name" value="NTP_transferase_dom"/>
</dbReference>
<accession>A0A7L7KU90</accession>
<comment type="catalytic activity">
    <reaction evidence="9">
        <text>alpha-D-glucose 1-phosphate + ATP + H(+) = ADP-alpha-D-glucose + diphosphate</text>
        <dbReference type="Rhea" id="RHEA:12120"/>
        <dbReference type="ChEBI" id="CHEBI:15378"/>
        <dbReference type="ChEBI" id="CHEBI:30616"/>
        <dbReference type="ChEBI" id="CHEBI:33019"/>
        <dbReference type="ChEBI" id="CHEBI:57498"/>
        <dbReference type="ChEBI" id="CHEBI:58601"/>
        <dbReference type="EC" id="2.7.7.27"/>
    </reaction>
</comment>
<evidence type="ECO:0000313" key="13">
    <source>
        <dbReference type="Proteomes" id="UP000514720"/>
    </source>
</evidence>
<keyword evidence="3 9" id="KW-0808">Transferase</keyword>
<dbReference type="UniPathway" id="UPA00164"/>
<evidence type="ECO:0000256" key="3">
    <source>
        <dbReference type="ARBA" id="ARBA00022679"/>
    </source>
</evidence>
<dbReference type="GO" id="GO:0005524">
    <property type="term" value="F:ATP binding"/>
    <property type="evidence" value="ECO:0007669"/>
    <property type="project" value="UniProtKB-KW"/>
</dbReference>
<feature type="binding site" evidence="9">
    <location>
        <position position="92"/>
    </location>
    <ligand>
        <name>alpha-D-glucose 1-phosphate</name>
        <dbReference type="ChEBI" id="CHEBI:58601"/>
    </ligand>
</feature>
<feature type="domain" description="Glucose-1-phosphate adenylyltransferase/Bifunctional protein GlmU-like C-terminal hexapeptide" evidence="11">
    <location>
        <begin position="279"/>
        <end position="352"/>
    </location>
</feature>
<dbReference type="SUPFAM" id="SSF53448">
    <property type="entry name" value="Nucleotide-diphospho-sugar transferases"/>
    <property type="match status" value="1"/>
</dbReference>
<dbReference type="Pfam" id="PF24894">
    <property type="entry name" value="Hexapep_GlmU"/>
    <property type="match status" value="1"/>
</dbReference>
<evidence type="ECO:0000256" key="7">
    <source>
        <dbReference type="ARBA" id="ARBA00023056"/>
    </source>
</evidence>
<evidence type="ECO:0000313" key="12">
    <source>
        <dbReference type="EMBL" id="QMS85816.1"/>
    </source>
</evidence>
<dbReference type="PROSITE" id="PS00809">
    <property type="entry name" value="ADP_GLC_PYROPHOSPH_2"/>
    <property type="match status" value="1"/>
</dbReference>
<dbReference type="Gene3D" id="2.160.10.10">
    <property type="entry name" value="Hexapeptide repeat proteins"/>
    <property type="match status" value="1"/>
</dbReference>
<keyword evidence="4 9" id="KW-0548">Nucleotidyltransferase</keyword>
<dbReference type="Pfam" id="PF00483">
    <property type="entry name" value="NTP_transferase"/>
    <property type="match status" value="1"/>
</dbReference>
<feature type="binding site" evidence="9">
    <location>
        <position position="183"/>
    </location>
    <ligand>
        <name>alpha-D-glucose 1-phosphate</name>
        <dbReference type="ChEBI" id="CHEBI:58601"/>
    </ligand>
</feature>
<dbReference type="PANTHER" id="PTHR43523">
    <property type="entry name" value="GLUCOSE-1-PHOSPHATE ADENYLYLTRANSFERASE-RELATED"/>
    <property type="match status" value="1"/>
</dbReference>
<keyword evidence="2 9" id="KW-0321">Glycogen metabolism</keyword>
<protein>
    <recommendedName>
        <fullName evidence="9">Glucose-1-phosphate adenylyltransferase</fullName>
        <ecNumber evidence="9">2.7.7.27</ecNumber>
    </recommendedName>
    <alternativeName>
        <fullName evidence="9">ADP-glucose pyrophosphorylase</fullName>
        <shortName evidence="9">ADPGlc PPase</shortName>
    </alternativeName>
    <alternativeName>
        <fullName evidence="9">ADP-glucose synthase</fullName>
    </alternativeName>
</protein>
<feature type="site" description="Could play a key role in the communication between the regulatory and the substrate sites" evidence="9">
    <location>
        <position position="57"/>
    </location>
</feature>
<feature type="domain" description="Nucleotidyl transferase" evidence="10">
    <location>
        <begin position="5"/>
        <end position="248"/>
    </location>
</feature>
<dbReference type="InterPro" id="IPR005836">
    <property type="entry name" value="ADP_Glu_pyroP_CS"/>
</dbReference>
<dbReference type="HAMAP" id="MF_00624">
    <property type="entry name" value="GlgC"/>
    <property type="match status" value="1"/>
</dbReference>
<organism evidence="12 13">
    <name type="scientific">Candidatus Xianfuyuplasma coldseepsis</name>
    <dbReference type="NCBI Taxonomy" id="2782163"/>
    <lineage>
        <taxon>Bacteria</taxon>
        <taxon>Bacillati</taxon>
        <taxon>Mycoplasmatota</taxon>
        <taxon>Mollicutes</taxon>
        <taxon>Candidatus Izemoplasmatales</taxon>
        <taxon>Candidatus Izemoplasmataceae</taxon>
        <taxon>Candidatus Xianfuyuplasma</taxon>
    </lineage>
</organism>
<dbReference type="SUPFAM" id="SSF51161">
    <property type="entry name" value="Trimeric LpxA-like enzymes"/>
    <property type="match status" value="1"/>
</dbReference>